<dbReference type="SUPFAM" id="SSF51735">
    <property type="entry name" value="NAD(P)-binding Rossmann-fold domains"/>
    <property type="match status" value="1"/>
</dbReference>
<dbReference type="EMBL" id="CP036422">
    <property type="protein sequence ID" value="QFU75151.1"/>
    <property type="molecule type" value="Genomic_DNA"/>
</dbReference>
<protein>
    <submittedName>
        <fullName evidence="4">SDR family oxidoreductase</fullName>
    </submittedName>
</protein>
<dbReference type="PANTHER" id="PTHR42879">
    <property type="entry name" value="3-OXOACYL-(ACYL-CARRIER-PROTEIN) REDUCTASE"/>
    <property type="match status" value="1"/>
</dbReference>
<evidence type="ECO:0000256" key="2">
    <source>
        <dbReference type="RuleBase" id="RU000363"/>
    </source>
</evidence>
<comment type="similarity">
    <text evidence="1 2">Belongs to the short-chain dehydrogenases/reductases (SDR) family.</text>
</comment>
<reference evidence="4 5" key="1">
    <citation type="submission" date="2019-02" db="EMBL/GenBank/DDBJ databases">
        <authorList>
            <person name="Li S.-H."/>
        </authorList>
    </citation>
    <scope>NUCLEOTIDE SEQUENCE [LARGE SCALE GENOMIC DNA]</scope>
    <source>
        <strain evidence="4 5">IMCC14385</strain>
    </source>
</reference>
<dbReference type="PRINTS" id="PR00081">
    <property type="entry name" value="GDHRDH"/>
</dbReference>
<dbReference type="PANTHER" id="PTHR42879:SF2">
    <property type="entry name" value="3-OXOACYL-[ACYL-CARRIER-PROTEIN] REDUCTASE FABG"/>
    <property type="match status" value="1"/>
</dbReference>
<dbReference type="Proteomes" id="UP000326287">
    <property type="component" value="Chromosome"/>
</dbReference>
<dbReference type="InterPro" id="IPR036291">
    <property type="entry name" value="NAD(P)-bd_dom_sf"/>
</dbReference>
<dbReference type="AlphaFoldDB" id="A0A5P9NH77"/>
<dbReference type="OrthoDB" id="9803333at2"/>
<dbReference type="GO" id="GO:0032787">
    <property type="term" value="P:monocarboxylic acid metabolic process"/>
    <property type="evidence" value="ECO:0007669"/>
    <property type="project" value="UniProtKB-ARBA"/>
</dbReference>
<dbReference type="SMART" id="SM00822">
    <property type="entry name" value="PKS_KR"/>
    <property type="match status" value="1"/>
</dbReference>
<dbReference type="InterPro" id="IPR057326">
    <property type="entry name" value="KR_dom"/>
</dbReference>
<gene>
    <name evidence="4" type="ORF">EY643_05520</name>
</gene>
<name>A0A5P9NH77_9GAMM</name>
<evidence type="ECO:0000256" key="1">
    <source>
        <dbReference type="ARBA" id="ARBA00006484"/>
    </source>
</evidence>
<proteinExistence type="inferred from homology"/>
<evidence type="ECO:0000259" key="3">
    <source>
        <dbReference type="SMART" id="SM00822"/>
    </source>
</evidence>
<dbReference type="Pfam" id="PF00106">
    <property type="entry name" value="adh_short"/>
    <property type="match status" value="1"/>
</dbReference>
<organism evidence="4 5">
    <name type="scientific">Halioglobus maricola</name>
    <dbReference type="NCBI Taxonomy" id="2601894"/>
    <lineage>
        <taxon>Bacteria</taxon>
        <taxon>Pseudomonadati</taxon>
        <taxon>Pseudomonadota</taxon>
        <taxon>Gammaproteobacteria</taxon>
        <taxon>Cellvibrionales</taxon>
        <taxon>Halieaceae</taxon>
        <taxon>Halioglobus</taxon>
    </lineage>
</organism>
<feature type="domain" description="Ketoreductase" evidence="3">
    <location>
        <begin position="20"/>
        <end position="200"/>
    </location>
</feature>
<dbReference type="InterPro" id="IPR020904">
    <property type="entry name" value="Sc_DH/Rdtase_CS"/>
</dbReference>
<dbReference type="Gene3D" id="3.40.50.720">
    <property type="entry name" value="NAD(P)-binding Rossmann-like Domain"/>
    <property type="match status" value="1"/>
</dbReference>
<sequence>MPELDSRALDLLQPFLLTDKVALVTGASSGFGREFADALSAAGAKVVLAARRLELIEAARDEIIASGGEAMAVAMDITDSASIARALDAVETQFGTVTIVVNNAGISMPRPLLEMDDDAWNQVVATNLSGAAYVTRETASRMVAAGAKGSVVNIASILAVRVQSFLTSYAAAKAGLVQFTKNAALELAQHGIRVNAICPGYFATDITRAWLASEEGQALQERIPQRRVGDISELFGPLLLLASDAGSHMTGASIVIDGGHVLSEL</sequence>
<dbReference type="InterPro" id="IPR002347">
    <property type="entry name" value="SDR_fam"/>
</dbReference>
<dbReference type="PRINTS" id="PR00080">
    <property type="entry name" value="SDRFAMILY"/>
</dbReference>
<dbReference type="RefSeq" id="WP_152661257.1">
    <property type="nucleotide sequence ID" value="NZ_CP036422.1"/>
</dbReference>
<evidence type="ECO:0000313" key="4">
    <source>
        <dbReference type="EMBL" id="QFU75151.1"/>
    </source>
</evidence>
<dbReference type="PROSITE" id="PS00061">
    <property type="entry name" value="ADH_SHORT"/>
    <property type="match status" value="1"/>
</dbReference>
<evidence type="ECO:0000313" key="5">
    <source>
        <dbReference type="Proteomes" id="UP000326287"/>
    </source>
</evidence>
<dbReference type="InterPro" id="IPR050259">
    <property type="entry name" value="SDR"/>
</dbReference>
<accession>A0A5P9NH77</accession>
<keyword evidence="5" id="KW-1185">Reference proteome</keyword>
<dbReference type="KEGG" id="halc:EY643_05520"/>
<dbReference type="FunFam" id="3.40.50.720:FF:000084">
    <property type="entry name" value="Short-chain dehydrogenase reductase"/>
    <property type="match status" value="1"/>
</dbReference>